<dbReference type="InterPro" id="IPR028160">
    <property type="entry name" value="Slx9-like"/>
</dbReference>
<sequence>MGKIRRARQKLHLPAVKPNNEKDKQDVMKPNEKLKICLIVVTISSFNQEGLHLDVASEAFLIDSTDDKMNSLIIDPSKNKKKDRRKERHEQFLKKLHAGRRVEEDSKKAKQRAQTIVVGDMEPLLSALPTINIPELVKSTKSTDNSGGNEKPKKKNKMRNKARQALQASEIAHFQQVLQHPAYKANPLAAISEHIKNAVQREHESQT</sequence>
<evidence type="ECO:0000313" key="5">
    <source>
        <dbReference type="EMBL" id="CAH3019195.1"/>
    </source>
</evidence>
<feature type="region of interest" description="Disordered" evidence="4">
    <location>
        <begin position="1"/>
        <end position="28"/>
    </location>
</feature>
<evidence type="ECO:0008006" key="7">
    <source>
        <dbReference type="Google" id="ProtNLM"/>
    </source>
</evidence>
<keyword evidence="6" id="KW-1185">Reference proteome</keyword>
<feature type="compositionally biased region" description="Basic residues" evidence="4">
    <location>
        <begin position="152"/>
        <end position="162"/>
    </location>
</feature>
<name>A0ABN8LPM4_9CNID</name>
<comment type="caution">
    <text evidence="5">The sequence shown here is derived from an EMBL/GenBank/DDBJ whole genome shotgun (WGS) entry which is preliminary data.</text>
</comment>
<proteinExistence type="inferred from homology"/>
<feature type="compositionally biased region" description="Basic residues" evidence="4">
    <location>
        <begin position="1"/>
        <end position="11"/>
    </location>
</feature>
<gene>
    <name evidence="5" type="ORF">PEVE_00001587</name>
</gene>
<evidence type="ECO:0000256" key="2">
    <source>
        <dbReference type="ARBA" id="ARBA00011022"/>
    </source>
</evidence>
<comment type="similarity">
    <text evidence="2">Belongs to the SLX9 family.</text>
</comment>
<reference evidence="5 6" key="1">
    <citation type="submission" date="2022-05" db="EMBL/GenBank/DDBJ databases">
        <authorList>
            <consortium name="Genoscope - CEA"/>
            <person name="William W."/>
        </authorList>
    </citation>
    <scope>NUCLEOTIDE SEQUENCE [LARGE SCALE GENOMIC DNA]</scope>
</reference>
<evidence type="ECO:0000256" key="4">
    <source>
        <dbReference type="SAM" id="MobiDB-lite"/>
    </source>
</evidence>
<dbReference type="Pfam" id="PF15341">
    <property type="entry name" value="SLX9"/>
    <property type="match status" value="1"/>
</dbReference>
<keyword evidence="3" id="KW-0539">Nucleus</keyword>
<organism evidence="5 6">
    <name type="scientific">Porites evermanni</name>
    <dbReference type="NCBI Taxonomy" id="104178"/>
    <lineage>
        <taxon>Eukaryota</taxon>
        <taxon>Metazoa</taxon>
        <taxon>Cnidaria</taxon>
        <taxon>Anthozoa</taxon>
        <taxon>Hexacorallia</taxon>
        <taxon>Scleractinia</taxon>
        <taxon>Fungiina</taxon>
        <taxon>Poritidae</taxon>
        <taxon>Porites</taxon>
    </lineage>
</organism>
<evidence type="ECO:0000256" key="1">
    <source>
        <dbReference type="ARBA" id="ARBA00004604"/>
    </source>
</evidence>
<protein>
    <recommendedName>
        <fullName evidence="7">Ribosome biogenesis protein SLX9</fullName>
    </recommendedName>
</protein>
<feature type="compositionally biased region" description="Polar residues" evidence="4">
    <location>
        <begin position="139"/>
        <end position="148"/>
    </location>
</feature>
<comment type="subcellular location">
    <subcellularLocation>
        <location evidence="1">Nucleus</location>
        <location evidence="1">Nucleolus</location>
    </subcellularLocation>
</comment>
<feature type="region of interest" description="Disordered" evidence="4">
    <location>
        <begin position="136"/>
        <end position="165"/>
    </location>
</feature>
<dbReference type="PANTHER" id="PTHR31109">
    <property type="entry name" value="PROTEIN FAM207A"/>
    <property type="match status" value="1"/>
</dbReference>
<feature type="compositionally biased region" description="Basic and acidic residues" evidence="4">
    <location>
        <begin position="19"/>
        <end position="28"/>
    </location>
</feature>
<evidence type="ECO:0000256" key="3">
    <source>
        <dbReference type="ARBA" id="ARBA00023242"/>
    </source>
</evidence>
<dbReference type="EMBL" id="CALNXI010000109">
    <property type="protein sequence ID" value="CAH3019195.1"/>
    <property type="molecule type" value="Genomic_DNA"/>
</dbReference>
<dbReference type="PANTHER" id="PTHR31109:SF2">
    <property type="entry name" value="RIBOSOME BIOGENESIS PROTEIN SLX9 HOMOLOG"/>
    <property type="match status" value="1"/>
</dbReference>
<accession>A0ABN8LPM4</accession>
<dbReference type="Proteomes" id="UP001159427">
    <property type="component" value="Unassembled WGS sequence"/>
</dbReference>
<evidence type="ECO:0000313" key="6">
    <source>
        <dbReference type="Proteomes" id="UP001159427"/>
    </source>
</evidence>